<reference evidence="1 2" key="1">
    <citation type="journal article" date="2016" name="PLoS Pathog.">
        <title>Biosynthesis of antibiotic leucinostatins in bio-control fungus Purpureocillium lilacinum and their inhibition on phytophthora revealed by genome mining.</title>
        <authorList>
            <person name="Wang G."/>
            <person name="Liu Z."/>
            <person name="Lin R."/>
            <person name="Li E."/>
            <person name="Mao Z."/>
            <person name="Ling J."/>
            <person name="Yang Y."/>
            <person name="Yin W.B."/>
            <person name="Xie B."/>
        </authorList>
    </citation>
    <scope>NUCLEOTIDE SEQUENCE [LARGE SCALE GENOMIC DNA]</scope>
    <source>
        <strain evidence="1">170</strain>
    </source>
</reference>
<accession>A0A219AS80</accession>
<dbReference type="KEGG" id="pchm:VFPPC_17759"/>
<evidence type="ECO:0000313" key="2">
    <source>
        <dbReference type="Proteomes" id="UP000078397"/>
    </source>
</evidence>
<proteinExistence type="predicted"/>
<dbReference type="EMBL" id="LSBJ02000003">
    <property type="protein sequence ID" value="OWT43065.1"/>
    <property type="molecule type" value="Genomic_DNA"/>
</dbReference>
<protein>
    <submittedName>
        <fullName evidence="1">Uncharacterized protein</fullName>
    </submittedName>
</protein>
<dbReference type="AlphaFoldDB" id="A0A219AS80"/>
<comment type="caution">
    <text evidence="1">The sequence shown here is derived from an EMBL/GenBank/DDBJ whole genome shotgun (WGS) entry which is preliminary data.</text>
</comment>
<evidence type="ECO:0000313" key="1">
    <source>
        <dbReference type="EMBL" id="OWT43065.1"/>
    </source>
</evidence>
<dbReference type="GeneID" id="33936682"/>
<keyword evidence="2" id="KW-1185">Reference proteome</keyword>
<organism evidence="1 2">
    <name type="scientific">Pochonia chlamydosporia 170</name>
    <dbReference type="NCBI Taxonomy" id="1380566"/>
    <lineage>
        <taxon>Eukaryota</taxon>
        <taxon>Fungi</taxon>
        <taxon>Dikarya</taxon>
        <taxon>Ascomycota</taxon>
        <taxon>Pezizomycotina</taxon>
        <taxon>Sordariomycetes</taxon>
        <taxon>Hypocreomycetidae</taxon>
        <taxon>Hypocreales</taxon>
        <taxon>Clavicipitaceae</taxon>
        <taxon>Pochonia</taxon>
    </lineage>
</organism>
<dbReference type="RefSeq" id="XP_022285516.1">
    <property type="nucleotide sequence ID" value="XM_022429446.1"/>
</dbReference>
<dbReference type="Proteomes" id="UP000078397">
    <property type="component" value="Unassembled WGS sequence"/>
</dbReference>
<sequence>MTIKKRTAKESPPQSRQLLKLTFHPQDSHFELAAWLTLVSWDISIGQTGTSSLVT</sequence>
<name>A0A219AS80_METCM</name>
<gene>
    <name evidence="1" type="ORF">VFPPC_17759</name>
</gene>